<proteinExistence type="predicted"/>
<evidence type="ECO:0000313" key="10">
    <source>
        <dbReference type="EMBL" id="BDC99046.1"/>
    </source>
</evidence>
<dbReference type="Pfam" id="PF13231">
    <property type="entry name" value="PMT_2"/>
    <property type="match status" value="1"/>
</dbReference>
<evidence type="ECO:0000256" key="2">
    <source>
        <dbReference type="ARBA" id="ARBA00022475"/>
    </source>
</evidence>
<evidence type="ECO:0000256" key="4">
    <source>
        <dbReference type="ARBA" id="ARBA00022679"/>
    </source>
</evidence>
<evidence type="ECO:0000256" key="5">
    <source>
        <dbReference type="ARBA" id="ARBA00022692"/>
    </source>
</evidence>
<keyword evidence="11" id="KW-1185">Reference proteome</keyword>
<organism evidence="10 11">
    <name type="scientific">Persicobacter psychrovividus</name>
    <dbReference type="NCBI Taxonomy" id="387638"/>
    <lineage>
        <taxon>Bacteria</taxon>
        <taxon>Pseudomonadati</taxon>
        <taxon>Bacteroidota</taxon>
        <taxon>Cytophagia</taxon>
        <taxon>Cytophagales</taxon>
        <taxon>Persicobacteraceae</taxon>
        <taxon>Persicobacter</taxon>
    </lineage>
</organism>
<evidence type="ECO:0000313" key="11">
    <source>
        <dbReference type="Proteomes" id="UP001354989"/>
    </source>
</evidence>
<feature type="transmembrane region" description="Helical" evidence="8">
    <location>
        <begin position="289"/>
        <end position="308"/>
    </location>
</feature>
<dbReference type="PANTHER" id="PTHR33908">
    <property type="entry name" value="MANNOSYLTRANSFERASE YKCB-RELATED"/>
    <property type="match status" value="1"/>
</dbReference>
<dbReference type="RefSeq" id="WP_338398033.1">
    <property type="nucleotide sequence ID" value="NZ_AP025292.1"/>
</dbReference>
<gene>
    <name evidence="10" type="ORF">PEPS_13270</name>
</gene>
<keyword evidence="7 8" id="KW-0472">Membrane</keyword>
<dbReference type="InterPro" id="IPR050297">
    <property type="entry name" value="LipidA_mod_glycosyltrf_83"/>
</dbReference>
<name>A0ABN6L737_9BACT</name>
<reference evidence="10 11" key="1">
    <citation type="submission" date="2021-12" db="EMBL/GenBank/DDBJ databases">
        <title>Genome sequencing of bacteria with rrn-lacking chromosome and rrn-plasmid.</title>
        <authorList>
            <person name="Anda M."/>
            <person name="Iwasaki W."/>
        </authorList>
    </citation>
    <scope>NUCLEOTIDE SEQUENCE [LARGE SCALE GENOMIC DNA]</scope>
    <source>
        <strain evidence="10 11">NBRC 101262</strain>
    </source>
</reference>
<feature type="transmembrane region" description="Helical" evidence="8">
    <location>
        <begin position="266"/>
        <end position="283"/>
    </location>
</feature>
<feature type="transmembrane region" description="Helical" evidence="8">
    <location>
        <begin position="320"/>
        <end position="342"/>
    </location>
</feature>
<evidence type="ECO:0000256" key="3">
    <source>
        <dbReference type="ARBA" id="ARBA00022676"/>
    </source>
</evidence>
<dbReference type="Proteomes" id="UP001354989">
    <property type="component" value="Chromosome"/>
</dbReference>
<feature type="transmembrane region" description="Helical" evidence="8">
    <location>
        <begin position="234"/>
        <end position="254"/>
    </location>
</feature>
<evidence type="ECO:0000256" key="6">
    <source>
        <dbReference type="ARBA" id="ARBA00022989"/>
    </source>
</evidence>
<evidence type="ECO:0000259" key="9">
    <source>
        <dbReference type="Pfam" id="PF13231"/>
    </source>
</evidence>
<evidence type="ECO:0000256" key="7">
    <source>
        <dbReference type="ARBA" id="ARBA00023136"/>
    </source>
</evidence>
<dbReference type="InterPro" id="IPR038731">
    <property type="entry name" value="RgtA/B/C-like"/>
</dbReference>
<feature type="transmembrane region" description="Helical" evidence="8">
    <location>
        <begin position="104"/>
        <end position="121"/>
    </location>
</feature>
<keyword evidence="6 8" id="KW-1133">Transmembrane helix</keyword>
<keyword evidence="5 8" id="KW-0812">Transmembrane</keyword>
<evidence type="ECO:0000256" key="8">
    <source>
        <dbReference type="SAM" id="Phobius"/>
    </source>
</evidence>
<dbReference type="EMBL" id="AP025292">
    <property type="protein sequence ID" value="BDC99046.1"/>
    <property type="molecule type" value="Genomic_DNA"/>
</dbReference>
<keyword evidence="4" id="KW-0808">Transferase</keyword>
<feature type="transmembrane region" description="Helical" evidence="8">
    <location>
        <begin position="68"/>
        <end position="92"/>
    </location>
</feature>
<keyword evidence="3" id="KW-0328">Glycosyltransferase</keyword>
<dbReference type="PANTHER" id="PTHR33908:SF11">
    <property type="entry name" value="MEMBRANE PROTEIN"/>
    <property type="match status" value="1"/>
</dbReference>
<keyword evidence="2" id="KW-1003">Cell membrane</keyword>
<evidence type="ECO:0000256" key="1">
    <source>
        <dbReference type="ARBA" id="ARBA00004651"/>
    </source>
</evidence>
<feature type="transmembrane region" description="Helical" evidence="8">
    <location>
        <begin position="152"/>
        <end position="176"/>
    </location>
</feature>
<sequence>MLTKFKENDQSRLVWLLVILWVVVNLVQSASVGAHEDEAYYWMWSRFLDWGYFDHPPMVAVMIDAGRYLFSGTLGMRFFTALLSGVSLWLMWDLVKEYKISAKAFFLLALSIPLIQIYGFVTTPDVPLFFFGVLYFHALKRYYANDNIKNSVLLALVIALMFYSKYHAVLFVFFSLLSNLKLLKKPSFWATAVLAVVFLLPHIIWQFSHDFPSIQYHLFDRSKRPYRLDYTTMYVLNQWIVLGPLTAFFVFKGISKMTFKSYFDKALLFNLVGIIIFFFLSSFKGWVEPHWTLIASIPLVILGARGLSNLSEKLYQWFERLAITTIVLLGLARIIIAVPGPWSTIPALKMFYPRTQWAATIKEAAQGRPVLFMNGFQAPSKYGFYSDGAPVACLTQVEYRKHQYDLWPNLDSLQGRSVLLVGWKGQLKNMKHFDTDFGTLDLGVIDDFQSLGKIHTQILNPKKSYKPNEVVNFEVLLSNNFNRAVQFHQDTNGDEPALAATIWKDGEVYNKNFEKTPLQKLNWQVTEQTEQQVTVKMPSEVGKYKLMISTVQAPFNRRINGRSIDFEIK</sequence>
<protein>
    <recommendedName>
        <fullName evidence="9">Glycosyltransferase RgtA/B/C/D-like domain-containing protein</fullName>
    </recommendedName>
</protein>
<feature type="transmembrane region" description="Helical" evidence="8">
    <location>
        <begin position="188"/>
        <end position="208"/>
    </location>
</feature>
<feature type="domain" description="Glycosyltransferase RgtA/B/C/D-like" evidence="9">
    <location>
        <begin position="54"/>
        <end position="205"/>
    </location>
</feature>
<accession>A0ABN6L737</accession>
<comment type="subcellular location">
    <subcellularLocation>
        <location evidence="1">Cell membrane</location>
        <topology evidence="1">Multi-pass membrane protein</topology>
    </subcellularLocation>
</comment>